<evidence type="ECO:0000256" key="6">
    <source>
        <dbReference type="SAM" id="Phobius"/>
    </source>
</evidence>
<evidence type="ECO:0000256" key="2">
    <source>
        <dbReference type="ARBA" id="ARBA00022692"/>
    </source>
</evidence>
<gene>
    <name evidence="8" type="ORF">CHLNCDRAFT_135675</name>
</gene>
<evidence type="ECO:0000256" key="5">
    <source>
        <dbReference type="SAM" id="MobiDB-lite"/>
    </source>
</evidence>
<dbReference type="OrthoDB" id="690928at2759"/>
<accession>E1ZIR1</accession>
<comment type="subcellular location">
    <subcellularLocation>
        <location evidence="1">Membrane</location>
        <topology evidence="1">Multi-pass membrane protein</topology>
    </subcellularLocation>
</comment>
<dbReference type="EMBL" id="GL433848">
    <property type="protein sequence ID" value="EFN54202.1"/>
    <property type="molecule type" value="Genomic_DNA"/>
</dbReference>
<reference evidence="8 9" key="1">
    <citation type="journal article" date="2010" name="Plant Cell">
        <title>The Chlorella variabilis NC64A genome reveals adaptation to photosymbiosis, coevolution with viruses, and cryptic sex.</title>
        <authorList>
            <person name="Blanc G."/>
            <person name="Duncan G."/>
            <person name="Agarkova I."/>
            <person name="Borodovsky M."/>
            <person name="Gurnon J."/>
            <person name="Kuo A."/>
            <person name="Lindquist E."/>
            <person name="Lucas S."/>
            <person name="Pangilinan J."/>
            <person name="Polle J."/>
            <person name="Salamov A."/>
            <person name="Terry A."/>
            <person name="Yamada T."/>
            <person name="Dunigan D.D."/>
            <person name="Grigoriev I.V."/>
            <person name="Claverie J.M."/>
            <person name="Van Etten J.L."/>
        </authorList>
    </citation>
    <scope>NUCLEOTIDE SEQUENCE [LARGE SCALE GENOMIC DNA]</scope>
    <source>
        <strain evidence="8 9">NC64A</strain>
    </source>
</reference>
<dbReference type="PANTHER" id="PTHR46346:SF1">
    <property type="entry name" value="PHOSPHATIDYLINOSITOL N-ACETYLGLUCOSAMINYLTRANSFERASE SUBUNIT P"/>
    <property type="match status" value="1"/>
</dbReference>
<evidence type="ECO:0000259" key="7">
    <source>
        <dbReference type="Pfam" id="PF08510"/>
    </source>
</evidence>
<dbReference type="GO" id="GO:0006506">
    <property type="term" value="P:GPI anchor biosynthetic process"/>
    <property type="evidence" value="ECO:0007669"/>
    <property type="project" value="TreeGrafter"/>
</dbReference>
<dbReference type="InterPro" id="IPR052263">
    <property type="entry name" value="GPI_Anchor_Biosynth"/>
</dbReference>
<dbReference type="InParanoid" id="E1ZIR1"/>
<proteinExistence type="predicted"/>
<protein>
    <recommendedName>
        <fullName evidence="7">PIG-P domain-containing protein</fullName>
    </recommendedName>
</protein>
<organism evidence="9">
    <name type="scientific">Chlorella variabilis</name>
    <name type="common">Green alga</name>
    <dbReference type="NCBI Taxonomy" id="554065"/>
    <lineage>
        <taxon>Eukaryota</taxon>
        <taxon>Viridiplantae</taxon>
        <taxon>Chlorophyta</taxon>
        <taxon>core chlorophytes</taxon>
        <taxon>Trebouxiophyceae</taxon>
        <taxon>Chlorellales</taxon>
        <taxon>Chlorellaceae</taxon>
        <taxon>Chlorella clade</taxon>
        <taxon>Chlorella</taxon>
    </lineage>
</organism>
<dbReference type="AlphaFoldDB" id="E1ZIR1"/>
<dbReference type="STRING" id="554065.E1ZIR1"/>
<keyword evidence="9" id="KW-1185">Reference proteome</keyword>
<feature type="domain" description="PIG-P" evidence="7">
    <location>
        <begin position="27"/>
        <end position="144"/>
    </location>
</feature>
<dbReference type="FunCoup" id="E1ZIR1">
    <property type="interactions" value="271"/>
</dbReference>
<dbReference type="OMA" id="EPWLCHI"/>
<evidence type="ECO:0000313" key="9">
    <source>
        <dbReference type="Proteomes" id="UP000008141"/>
    </source>
</evidence>
<dbReference type="GO" id="GO:0005783">
    <property type="term" value="C:endoplasmic reticulum"/>
    <property type="evidence" value="ECO:0007669"/>
    <property type="project" value="TreeGrafter"/>
</dbReference>
<dbReference type="InterPro" id="IPR013717">
    <property type="entry name" value="PIG-P"/>
</dbReference>
<keyword evidence="2 6" id="KW-0812">Transmembrane</keyword>
<feature type="region of interest" description="Disordered" evidence="5">
    <location>
        <begin position="1"/>
        <end position="20"/>
    </location>
</feature>
<evidence type="ECO:0000313" key="8">
    <source>
        <dbReference type="EMBL" id="EFN54202.1"/>
    </source>
</evidence>
<dbReference type="Pfam" id="PF08510">
    <property type="entry name" value="PIG-P"/>
    <property type="match status" value="1"/>
</dbReference>
<dbReference type="PANTHER" id="PTHR46346">
    <property type="entry name" value="PHOSPHATIDYLINOSITOL N-ACETYLGLUCOSAMINYLTRANSFERASE SUBUNIT P"/>
    <property type="match status" value="1"/>
</dbReference>
<dbReference type="GO" id="GO:0016020">
    <property type="term" value="C:membrane"/>
    <property type="evidence" value="ECO:0007669"/>
    <property type="project" value="UniProtKB-SubCell"/>
</dbReference>
<sequence>MRAVYSEDGGDPGTTIGEQGRPGVSSIEVYGFVGWITSSVAYVLYMLWAYTPSSMLEAHGVAYYPSKYWAVALPAWACVTVVFVFWLYESLCMAAVPPPGAASSLRDSSTKRKEDVGVPSYFSAAAASIPPLMDIPQELVSMVLHGGMAPGEAEELYDRGRRRSC</sequence>
<evidence type="ECO:0000256" key="3">
    <source>
        <dbReference type="ARBA" id="ARBA00022989"/>
    </source>
</evidence>
<feature type="transmembrane region" description="Helical" evidence="6">
    <location>
        <begin position="68"/>
        <end position="88"/>
    </location>
</feature>
<dbReference type="Proteomes" id="UP000008141">
    <property type="component" value="Unassembled WGS sequence"/>
</dbReference>
<dbReference type="RefSeq" id="XP_005846304.1">
    <property type="nucleotide sequence ID" value="XM_005846242.1"/>
</dbReference>
<dbReference type="eggNOG" id="KOG2257">
    <property type="taxonomic scope" value="Eukaryota"/>
</dbReference>
<keyword evidence="3 6" id="KW-1133">Transmembrane helix</keyword>
<dbReference type="GeneID" id="17353774"/>
<evidence type="ECO:0000256" key="1">
    <source>
        <dbReference type="ARBA" id="ARBA00004141"/>
    </source>
</evidence>
<evidence type="ECO:0000256" key="4">
    <source>
        <dbReference type="ARBA" id="ARBA00023136"/>
    </source>
</evidence>
<dbReference type="KEGG" id="cvr:CHLNCDRAFT_135675"/>
<keyword evidence="4 6" id="KW-0472">Membrane</keyword>
<feature type="transmembrane region" description="Helical" evidence="6">
    <location>
        <begin position="29"/>
        <end position="48"/>
    </location>
</feature>
<name>E1ZIR1_CHLVA</name>